<dbReference type="InterPro" id="IPR036259">
    <property type="entry name" value="MFS_trans_sf"/>
</dbReference>
<proteinExistence type="predicted"/>
<reference evidence="3" key="2">
    <citation type="submission" date="2014-06" db="EMBL/GenBank/DDBJ databases">
        <authorList>
            <person name="Genoscope - CEA"/>
        </authorList>
    </citation>
    <scope>NUCLEOTIDE SEQUENCE</scope>
</reference>
<protein>
    <submittedName>
        <fullName evidence="2">(rape) hypothetical protein</fullName>
    </submittedName>
    <submittedName>
        <fullName evidence="3">BnaA09g10430D protein</fullName>
    </submittedName>
</protein>
<keyword evidence="1" id="KW-0472">Membrane</keyword>
<feature type="transmembrane region" description="Helical" evidence="1">
    <location>
        <begin position="76"/>
        <end position="95"/>
    </location>
</feature>
<organism evidence="3 4">
    <name type="scientific">Brassica napus</name>
    <name type="common">Rape</name>
    <dbReference type="NCBI Taxonomy" id="3708"/>
    <lineage>
        <taxon>Eukaryota</taxon>
        <taxon>Viridiplantae</taxon>
        <taxon>Streptophyta</taxon>
        <taxon>Embryophyta</taxon>
        <taxon>Tracheophyta</taxon>
        <taxon>Spermatophyta</taxon>
        <taxon>Magnoliopsida</taxon>
        <taxon>eudicotyledons</taxon>
        <taxon>Gunneridae</taxon>
        <taxon>Pentapetalae</taxon>
        <taxon>rosids</taxon>
        <taxon>malvids</taxon>
        <taxon>Brassicales</taxon>
        <taxon>Brassicaceae</taxon>
        <taxon>Brassiceae</taxon>
        <taxon>Brassica</taxon>
    </lineage>
</organism>
<evidence type="ECO:0000313" key="4">
    <source>
        <dbReference type="Proteomes" id="UP000028999"/>
    </source>
</evidence>
<keyword evidence="1" id="KW-1133">Transmembrane helix</keyword>
<dbReference type="EMBL" id="LK032457">
    <property type="protein sequence ID" value="CDY39791.1"/>
    <property type="molecule type" value="Genomic_DNA"/>
</dbReference>
<name>A0A078HQ82_BRANA</name>
<feature type="transmembrane region" description="Helical" evidence="1">
    <location>
        <begin position="37"/>
        <end position="56"/>
    </location>
</feature>
<evidence type="ECO:0000313" key="3">
    <source>
        <dbReference type="EMBL" id="CDY39791.1"/>
    </source>
</evidence>
<dbReference type="AlphaFoldDB" id="A0A078HQ82"/>
<dbReference type="Proteomes" id="UP001295469">
    <property type="component" value="Chromosome A09"/>
</dbReference>
<evidence type="ECO:0000313" key="2">
    <source>
        <dbReference type="EMBL" id="CAF2038875.1"/>
    </source>
</evidence>
<gene>
    <name evidence="3" type="primary">BnaA09g10430D</name>
    <name evidence="2" type="ORF">DARMORV10_A09P13060.1</name>
    <name evidence="3" type="ORF">GSBRNA2T00068596001</name>
</gene>
<reference evidence="2" key="3">
    <citation type="submission" date="2021-01" db="EMBL/GenBank/DDBJ databases">
        <authorList>
            <consortium name="Genoscope - CEA"/>
            <person name="William W."/>
        </authorList>
    </citation>
    <scope>NUCLEOTIDE SEQUENCE</scope>
</reference>
<reference evidence="3 4" key="1">
    <citation type="journal article" date="2014" name="Science">
        <title>Plant genetics. Early allopolyploid evolution in the post-Neolithic Brassica napus oilseed genome.</title>
        <authorList>
            <person name="Chalhoub B."/>
            <person name="Denoeud F."/>
            <person name="Liu S."/>
            <person name="Parkin I.A."/>
            <person name="Tang H."/>
            <person name="Wang X."/>
            <person name="Chiquet J."/>
            <person name="Belcram H."/>
            <person name="Tong C."/>
            <person name="Samans B."/>
            <person name="Correa M."/>
            <person name="Da Silva C."/>
            <person name="Just J."/>
            <person name="Falentin C."/>
            <person name="Koh C.S."/>
            <person name="Le Clainche I."/>
            <person name="Bernard M."/>
            <person name="Bento P."/>
            <person name="Noel B."/>
            <person name="Labadie K."/>
            <person name="Alberti A."/>
            <person name="Charles M."/>
            <person name="Arnaud D."/>
            <person name="Guo H."/>
            <person name="Daviaud C."/>
            <person name="Alamery S."/>
            <person name="Jabbari K."/>
            <person name="Zhao M."/>
            <person name="Edger P.P."/>
            <person name="Chelaifa H."/>
            <person name="Tack D."/>
            <person name="Lassalle G."/>
            <person name="Mestiri I."/>
            <person name="Schnel N."/>
            <person name="Le Paslier M.C."/>
            <person name="Fan G."/>
            <person name="Renault V."/>
            <person name="Bayer P.E."/>
            <person name="Golicz A.A."/>
            <person name="Manoli S."/>
            <person name="Lee T.H."/>
            <person name="Thi V.H."/>
            <person name="Chalabi S."/>
            <person name="Hu Q."/>
            <person name="Fan C."/>
            <person name="Tollenaere R."/>
            <person name="Lu Y."/>
            <person name="Battail C."/>
            <person name="Shen J."/>
            <person name="Sidebottom C.H."/>
            <person name="Wang X."/>
            <person name="Canaguier A."/>
            <person name="Chauveau A."/>
            <person name="Berard A."/>
            <person name="Deniot G."/>
            <person name="Guan M."/>
            <person name="Liu Z."/>
            <person name="Sun F."/>
            <person name="Lim Y.P."/>
            <person name="Lyons E."/>
            <person name="Town C.D."/>
            <person name="Bancroft I."/>
            <person name="Wang X."/>
            <person name="Meng J."/>
            <person name="Ma J."/>
            <person name="Pires J.C."/>
            <person name="King G.J."/>
            <person name="Brunel D."/>
            <person name="Delourme R."/>
            <person name="Renard M."/>
            <person name="Aury J.M."/>
            <person name="Adams K.L."/>
            <person name="Batley J."/>
            <person name="Snowdon R.J."/>
            <person name="Tost J."/>
            <person name="Edwards D."/>
            <person name="Zhou Y."/>
            <person name="Hua W."/>
            <person name="Sharpe A.G."/>
            <person name="Paterson A.H."/>
            <person name="Guan C."/>
            <person name="Wincker P."/>
        </authorList>
    </citation>
    <scope>NUCLEOTIDE SEQUENCE [LARGE SCALE GENOMIC DNA]</scope>
    <source>
        <strain evidence="4">cv. Darmor-bzh</strain>
    </source>
</reference>
<dbReference type="Gramene" id="CDY39791">
    <property type="protein sequence ID" value="CDY39791"/>
    <property type="gene ID" value="GSBRNA2T00068596001"/>
</dbReference>
<dbReference type="Proteomes" id="UP000028999">
    <property type="component" value="Unassembled WGS sequence"/>
</dbReference>
<keyword evidence="4" id="KW-1185">Reference proteome</keyword>
<keyword evidence="1" id="KW-0812">Transmembrane</keyword>
<dbReference type="EMBL" id="HG994363">
    <property type="protein sequence ID" value="CAF2038875.1"/>
    <property type="molecule type" value="Genomic_DNA"/>
</dbReference>
<dbReference type="PaxDb" id="3708-A0A078HQ82"/>
<evidence type="ECO:0000256" key="1">
    <source>
        <dbReference type="SAM" id="Phobius"/>
    </source>
</evidence>
<dbReference type="Gene3D" id="1.20.1250.20">
    <property type="entry name" value="MFS general substrate transporter like domains"/>
    <property type="match status" value="1"/>
</dbReference>
<sequence length="106" mass="12162">MYSMKNEKTKLDFISFVLLEQSNAGASYPAVKLNQTWCVRFFYLSLLILTLVAYFTAADGKEGWIPDDLDKGHLDYFFWLLVVLGLVNIPVHVFFSVKYTQKKAAV</sequence>
<accession>A0A078HQ82</accession>
<dbReference type="STRING" id="3708.A0A078HQ82"/>